<dbReference type="OrthoDB" id="9816161at2"/>
<keyword evidence="3" id="KW-0804">Transcription</keyword>
<evidence type="ECO:0000256" key="3">
    <source>
        <dbReference type="ARBA" id="ARBA00023163"/>
    </source>
</evidence>
<dbReference type="GO" id="GO:0003677">
    <property type="term" value="F:DNA binding"/>
    <property type="evidence" value="ECO:0007669"/>
    <property type="project" value="UniProtKB-KW"/>
</dbReference>
<dbReference type="SMART" id="SM00345">
    <property type="entry name" value="HTH_GNTR"/>
    <property type="match status" value="1"/>
</dbReference>
<dbReference type="PRINTS" id="PR00035">
    <property type="entry name" value="HTHGNTR"/>
</dbReference>
<evidence type="ECO:0000256" key="4">
    <source>
        <dbReference type="SAM" id="MobiDB-lite"/>
    </source>
</evidence>
<feature type="domain" description="HTH gntR-type" evidence="5">
    <location>
        <begin position="23"/>
        <end position="91"/>
    </location>
</feature>
<dbReference type="InterPro" id="IPR008920">
    <property type="entry name" value="TF_FadR/GntR_C"/>
</dbReference>
<dbReference type="Gene3D" id="1.10.10.10">
    <property type="entry name" value="Winged helix-like DNA-binding domain superfamily/Winged helix DNA-binding domain"/>
    <property type="match status" value="1"/>
</dbReference>
<dbReference type="Pfam" id="PF00392">
    <property type="entry name" value="GntR"/>
    <property type="match status" value="1"/>
</dbReference>
<gene>
    <name evidence="6" type="ORF">N869_04700</name>
</gene>
<dbReference type="Proteomes" id="UP000054314">
    <property type="component" value="Unassembled WGS sequence"/>
</dbReference>
<evidence type="ECO:0000256" key="1">
    <source>
        <dbReference type="ARBA" id="ARBA00023015"/>
    </source>
</evidence>
<dbReference type="SUPFAM" id="SSF46785">
    <property type="entry name" value="Winged helix' DNA-binding domain"/>
    <property type="match status" value="1"/>
</dbReference>
<dbReference type="PANTHER" id="PTHR43537:SF45">
    <property type="entry name" value="GNTR FAMILY REGULATORY PROTEIN"/>
    <property type="match status" value="1"/>
</dbReference>
<dbReference type="Pfam" id="PF07729">
    <property type="entry name" value="FCD"/>
    <property type="match status" value="1"/>
</dbReference>
<dbReference type="GO" id="GO:0003700">
    <property type="term" value="F:DNA-binding transcription factor activity"/>
    <property type="evidence" value="ECO:0007669"/>
    <property type="project" value="InterPro"/>
</dbReference>
<dbReference type="PROSITE" id="PS50949">
    <property type="entry name" value="HTH_GNTR"/>
    <property type="match status" value="1"/>
</dbReference>
<dbReference type="InterPro" id="IPR011711">
    <property type="entry name" value="GntR_C"/>
</dbReference>
<keyword evidence="7" id="KW-1185">Reference proteome</keyword>
<evidence type="ECO:0000259" key="5">
    <source>
        <dbReference type="PROSITE" id="PS50949"/>
    </source>
</evidence>
<dbReference type="InterPro" id="IPR036388">
    <property type="entry name" value="WH-like_DNA-bd_sf"/>
</dbReference>
<protein>
    <submittedName>
        <fullName evidence="6">GntR family transcriptional regulator</fullName>
    </submittedName>
</protein>
<dbReference type="Gene3D" id="1.20.120.530">
    <property type="entry name" value="GntR ligand-binding domain-like"/>
    <property type="match status" value="1"/>
</dbReference>
<proteinExistence type="predicted"/>
<evidence type="ECO:0000313" key="6">
    <source>
        <dbReference type="EMBL" id="KGM14087.1"/>
    </source>
</evidence>
<evidence type="ECO:0000313" key="7">
    <source>
        <dbReference type="Proteomes" id="UP000054314"/>
    </source>
</evidence>
<dbReference type="SUPFAM" id="SSF48008">
    <property type="entry name" value="GntR ligand-binding domain-like"/>
    <property type="match status" value="1"/>
</dbReference>
<keyword evidence="1" id="KW-0805">Transcription regulation</keyword>
<dbReference type="AlphaFoldDB" id="A0A0A0C252"/>
<dbReference type="PANTHER" id="PTHR43537">
    <property type="entry name" value="TRANSCRIPTIONAL REGULATOR, GNTR FAMILY"/>
    <property type="match status" value="1"/>
</dbReference>
<organism evidence="6 7">
    <name type="scientific">Cellulomonas bogoriensis 69B4 = DSM 16987</name>
    <dbReference type="NCBI Taxonomy" id="1386082"/>
    <lineage>
        <taxon>Bacteria</taxon>
        <taxon>Bacillati</taxon>
        <taxon>Actinomycetota</taxon>
        <taxon>Actinomycetes</taxon>
        <taxon>Micrococcales</taxon>
        <taxon>Cellulomonadaceae</taxon>
        <taxon>Cellulomonas</taxon>
    </lineage>
</organism>
<dbReference type="CDD" id="cd07377">
    <property type="entry name" value="WHTH_GntR"/>
    <property type="match status" value="1"/>
</dbReference>
<evidence type="ECO:0000256" key="2">
    <source>
        <dbReference type="ARBA" id="ARBA00023125"/>
    </source>
</evidence>
<comment type="caution">
    <text evidence="6">The sequence shown here is derived from an EMBL/GenBank/DDBJ whole genome shotgun (WGS) entry which is preliminary data.</text>
</comment>
<accession>A0A0A0C252</accession>
<reference evidence="6 7" key="1">
    <citation type="submission" date="2013-08" db="EMBL/GenBank/DDBJ databases">
        <title>Genome sequencing of Cellulomonas bogoriensis 69B4.</title>
        <authorList>
            <person name="Chen F."/>
            <person name="Li Y."/>
            <person name="Wang G."/>
        </authorList>
    </citation>
    <scope>NUCLEOTIDE SEQUENCE [LARGE SCALE GENOMIC DNA]</scope>
    <source>
        <strain evidence="6 7">69B4</strain>
    </source>
</reference>
<feature type="region of interest" description="Disordered" evidence="4">
    <location>
        <begin position="1"/>
        <end position="22"/>
    </location>
</feature>
<name>A0A0A0C252_9CELL</name>
<dbReference type="RefSeq" id="WP_052104883.1">
    <property type="nucleotide sequence ID" value="NZ_AXCZ01000013.1"/>
</dbReference>
<dbReference type="InterPro" id="IPR000524">
    <property type="entry name" value="Tscrpt_reg_HTH_GntR"/>
</dbReference>
<keyword evidence="2" id="KW-0238">DNA-binding</keyword>
<sequence length="243" mass="26820">MGTGTIDAPPGPGGHEPDGAAPASLRDVVYRRLRDEILNGRISPRERLTEPKLGKAFEVSRTPVREALARLLSDGLIERTDFGYAVVVPSLEGLRDLYELRITLELRGIARAIENPQIRHDEAVLRAELDSWYLLRAEPPVPDPSFVLLDERFHTALSRSSGNDQITEALVAVNQKIRSVRMHDFMEAERITSTIDEHIEIVELVLAGQLPAALTALHKHVGESIEVVMERATSALSKMALAG</sequence>
<dbReference type="InterPro" id="IPR036390">
    <property type="entry name" value="WH_DNA-bd_sf"/>
</dbReference>
<dbReference type="EMBL" id="AXCZ01000013">
    <property type="protein sequence ID" value="KGM14087.1"/>
    <property type="molecule type" value="Genomic_DNA"/>
</dbReference>
<dbReference type="SMART" id="SM00895">
    <property type="entry name" value="FCD"/>
    <property type="match status" value="1"/>
</dbReference>